<keyword evidence="1" id="KW-1133">Transmembrane helix</keyword>
<name>A0A2P6RG23_ROSCH</name>
<dbReference type="STRING" id="74649.A0A2P6RG23"/>
<feature type="transmembrane region" description="Helical" evidence="1">
    <location>
        <begin position="99"/>
        <end position="121"/>
    </location>
</feature>
<dbReference type="Gramene" id="PRQ45389">
    <property type="protein sequence ID" value="PRQ45389"/>
    <property type="gene ID" value="RchiOBHm_Chr3g0490821"/>
</dbReference>
<keyword evidence="1" id="KW-0472">Membrane</keyword>
<protein>
    <submittedName>
        <fullName evidence="2">Putative endo-1,3(4)-beta-glucanase</fullName>
    </submittedName>
</protein>
<organism evidence="2 3">
    <name type="scientific">Rosa chinensis</name>
    <name type="common">China rose</name>
    <dbReference type="NCBI Taxonomy" id="74649"/>
    <lineage>
        <taxon>Eukaryota</taxon>
        <taxon>Viridiplantae</taxon>
        <taxon>Streptophyta</taxon>
        <taxon>Embryophyta</taxon>
        <taxon>Tracheophyta</taxon>
        <taxon>Spermatophyta</taxon>
        <taxon>Magnoliopsida</taxon>
        <taxon>eudicotyledons</taxon>
        <taxon>Gunneridae</taxon>
        <taxon>Pentapetalae</taxon>
        <taxon>rosids</taxon>
        <taxon>fabids</taxon>
        <taxon>Rosales</taxon>
        <taxon>Rosaceae</taxon>
        <taxon>Rosoideae</taxon>
        <taxon>Rosoideae incertae sedis</taxon>
        <taxon>Rosa</taxon>
    </lineage>
</organism>
<comment type="caution">
    <text evidence="2">The sequence shown here is derived from an EMBL/GenBank/DDBJ whole genome shotgun (WGS) entry which is preliminary data.</text>
</comment>
<dbReference type="AlphaFoldDB" id="A0A2P6RG23"/>
<gene>
    <name evidence="2" type="ORF">RchiOBHm_Chr3g0490821</name>
</gene>
<dbReference type="GO" id="GO:0052861">
    <property type="term" value="F:endo-1,3(4)-beta-glucanase activity"/>
    <property type="evidence" value="ECO:0007669"/>
    <property type="project" value="InterPro"/>
</dbReference>
<keyword evidence="1" id="KW-0812">Transmembrane</keyword>
<evidence type="ECO:0000256" key="1">
    <source>
        <dbReference type="SAM" id="Phobius"/>
    </source>
</evidence>
<dbReference type="EMBL" id="PDCK01000041">
    <property type="protein sequence ID" value="PRQ45389.1"/>
    <property type="molecule type" value="Genomic_DNA"/>
</dbReference>
<evidence type="ECO:0000313" key="2">
    <source>
        <dbReference type="EMBL" id="PRQ45389.1"/>
    </source>
</evidence>
<reference evidence="2 3" key="1">
    <citation type="journal article" date="2018" name="Nat. Genet.">
        <title>The Rosa genome provides new insights in the design of modern roses.</title>
        <authorList>
            <person name="Bendahmane M."/>
        </authorList>
    </citation>
    <scope>NUCLEOTIDE SEQUENCE [LARGE SCALE GENOMIC DNA]</scope>
    <source>
        <strain evidence="3">cv. Old Blush</strain>
    </source>
</reference>
<dbReference type="PANTHER" id="PTHR31983">
    <property type="entry name" value="ENDO-1,3(4)-BETA-GLUCANASE 1"/>
    <property type="match status" value="1"/>
</dbReference>
<dbReference type="Proteomes" id="UP000238479">
    <property type="component" value="Chromosome 3"/>
</dbReference>
<keyword evidence="3" id="KW-1185">Reference proteome</keyword>
<dbReference type="InterPro" id="IPR005200">
    <property type="entry name" value="Endo-beta-glucanase"/>
</dbReference>
<proteinExistence type="predicted"/>
<evidence type="ECO:0000313" key="3">
    <source>
        <dbReference type="Proteomes" id="UP000238479"/>
    </source>
</evidence>
<dbReference type="PANTHER" id="PTHR31983:SF0">
    <property type="entry name" value="GLUCAN ENDO-1,3-BETA-D-GLUCOSIDASE 2"/>
    <property type="match status" value="1"/>
</dbReference>
<accession>A0A2P6RG23</accession>
<sequence length="153" mass="16820">MTMHVAVLEGVKYRNIDGELVGVVGDSWVLRPEPVSITCHSIKGVKEESKSEIMAALCQDVEGKLVARAARLALIAEEVGYVDVILAIEKYLRDAIEPWFWMGLLVGMGFCMRVNGVALLLNKDHWILVQMSGLEFTIESTRMAGGGIGNKFP</sequence>